<dbReference type="Proteomes" id="UP000177870">
    <property type="component" value="Chromosome"/>
</dbReference>
<gene>
    <name evidence="2" type="ORF">BJP34_14905</name>
</gene>
<dbReference type="AlphaFoldDB" id="A0A1D8TSM8"/>
<feature type="compositionally biased region" description="Basic residues" evidence="1">
    <location>
        <begin position="38"/>
        <end position="52"/>
    </location>
</feature>
<evidence type="ECO:0000256" key="1">
    <source>
        <dbReference type="SAM" id="MobiDB-lite"/>
    </source>
</evidence>
<name>A0A1D8TSM8_9CYAN</name>
<dbReference type="KEGG" id="mpro:BJP34_14905"/>
<dbReference type="EMBL" id="CP017599">
    <property type="protein sequence ID" value="AOX00563.1"/>
    <property type="molecule type" value="Genomic_DNA"/>
</dbReference>
<evidence type="ECO:0000313" key="2">
    <source>
        <dbReference type="EMBL" id="AOX00563.1"/>
    </source>
</evidence>
<dbReference type="STRING" id="1458985.BJP34_14905"/>
<sequence>MGTIIEEETVKNKIGKHSNNAELGHSVVRTAWPNAPRVAKRAPRGQRPRPRPKPVPQIFSLRWVYFKLTADR</sequence>
<protein>
    <submittedName>
        <fullName evidence="2">Uncharacterized protein</fullName>
    </submittedName>
</protein>
<accession>A0A1D8TSM8</accession>
<evidence type="ECO:0000313" key="3">
    <source>
        <dbReference type="Proteomes" id="UP000177870"/>
    </source>
</evidence>
<proteinExistence type="predicted"/>
<feature type="region of interest" description="Disordered" evidence="1">
    <location>
        <begin position="35"/>
        <end position="54"/>
    </location>
</feature>
<organism evidence="2 3">
    <name type="scientific">Moorena producens PAL-8-15-08-1</name>
    <dbReference type="NCBI Taxonomy" id="1458985"/>
    <lineage>
        <taxon>Bacteria</taxon>
        <taxon>Bacillati</taxon>
        <taxon>Cyanobacteriota</taxon>
        <taxon>Cyanophyceae</taxon>
        <taxon>Coleofasciculales</taxon>
        <taxon>Coleofasciculaceae</taxon>
        <taxon>Moorena</taxon>
    </lineage>
</organism>
<reference evidence="3" key="1">
    <citation type="submission" date="2016-10" db="EMBL/GenBank/DDBJ databases">
        <title>Comparative genomics uncovers the prolific and rare metabolic potential of the cyanobacterial genus Moorea.</title>
        <authorList>
            <person name="Leao T."/>
            <person name="Castelao G."/>
            <person name="Korobeynikov A."/>
            <person name="Monroe E.A."/>
            <person name="Podell S."/>
            <person name="Glukhov E."/>
            <person name="Allen E."/>
            <person name="Gerwick W.H."/>
            <person name="Gerwick L."/>
        </authorList>
    </citation>
    <scope>NUCLEOTIDE SEQUENCE [LARGE SCALE GENOMIC DNA]</scope>
    <source>
        <strain evidence="3">PAL-8-15-08-1</strain>
    </source>
</reference>